<keyword evidence="4" id="KW-0540">Nuclease</keyword>
<dbReference type="Proteomes" id="UP000191039">
    <property type="component" value="Unassembled WGS sequence"/>
</dbReference>
<reference evidence="3 5" key="1">
    <citation type="submission" date="2016-09" db="EMBL/GenBank/DDBJ databases">
        <title>genome sequences of unsequenced Mycobacteria.</title>
        <authorList>
            <person name="Greninger A.L."/>
            <person name="Jerome K.R."/>
            <person name="Mcnair B."/>
            <person name="Wallis C."/>
            <person name="Fang F."/>
        </authorList>
    </citation>
    <scope>NUCLEOTIDE SEQUENCE [LARGE SCALE GENOMIC DNA]</scope>
    <source>
        <strain evidence="3 5">BM1</strain>
    </source>
</reference>
<evidence type="ECO:0000313" key="5">
    <source>
        <dbReference type="Proteomes" id="UP000191039"/>
    </source>
</evidence>
<evidence type="ECO:0000313" key="4">
    <source>
        <dbReference type="EMBL" id="PEG55881.1"/>
    </source>
</evidence>
<sequence>MIGGLAWVIATVGVGAHFVGMTSTLVAWIAAFTPVAVLVSAVAVVLLLIGGHRWVAVAATVVLLVGIGTQAPLYRAGAPVESSGPSVRVMQANIRLGGADPVALVDSVDAHGVDLLTVIELTDSAAAKLADAGLEDALPNTCGHPRPGGGGAGIYSRHPLRECARLDGFVLNNLRAVAEIPGAAPTAVYALHPLPPYPEPAWKWVYELKRLRPIFAAEPYPMIVGADFNSTYDHRQYRDLLSNSTPNGGASLIDAAEYLGAGVVPTYPADRMLPPVLAIDRILARGWVPMSFTRFDLPGSDHLGVVGALQLPEMNSN</sequence>
<keyword evidence="1" id="KW-0812">Transmembrane</keyword>
<evidence type="ECO:0000313" key="6">
    <source>
        <dbReference type="Proteomes" id="UP000220340"/>
    </source>
</evidence>
<keyword evidence="6" id="KW-1185">Reference proteome</keyword>
<feature type="transmembrane region" description="Helical" evidence="1">
    <location>
        <begin position="54"/>
        <end position="74"/>
    </location>
</feature>
<evidence type="ECO:0000259" key="2">
    <source>
        <dbReference type="Pfam" id="PF03372"/>
    </source>
</evidence>
<reference evidence="4 6" key="2">
    <citation type="submission" date="2017-10" db="EMBL/GenBank/DDBJ databases">
        <title>The new phylogeny of genus Mycobacterium.</title>
        <authorList>
            <person name="Tortoli E."/>
            <person name="Trovato A."/>
            <person name="Cirillo D.M."/>
        </authorList>
    </citation>
    <scope>NUCLEOTIDE SEQUENCE [LARGE SCALE GENOMIC DNA]</scope>
    <source>
        <strain evidence="4 6">IP141170001</strain>
    </source>
</reference>
<name>A0A1Q4HJX3_9MYCO</name>
<proteinExistence type="predicted"/>
<gene>
    <name evidence="3" type="ORF">BV510_16160</name>
    <name evidence="4" type="ORF">CRI78_03790</name>
</gene>
<accession>A0A1Q4HJX3</accession>
<evidence type="ECO:0000313" key="3">
    <source>
        <dbReference type="EMBL" id="OPE53329.1"/>
    </source>
</evidence>
<keyword evidence="4" id="KW-0255">Endonuclease</keyword>
<protein>
    <submittedName>
        <fullName evidence="3 4">Endonuclease</fullName>
    </submittedName>
</protein>
<keyword evidence="1" id="KW-0472">Membrane</keyword>
<dbReference type="GO" id="GO:0004527">
    <property type="term" value="F:exonuclease activity"/>
    <property type="evidence" value="ECO:0007669"/>
    <property type="project" value="UniProtKB-KW"/>
</dbReference>
<dbReference type="GO" id="GO:0004519">
    <property type="term" value="F:endonuclease activity"/>
    <property type="evidence" value="ECO:0007669"/>
    <property type="project" value="UniProtKB-KW"/>
</dbReference>
<evidence type="ECO:0000256" key="1">
    <source>
        <dbReference type="SAM" id="Phobius"/>
    </source>
</evidence>
<feature type="transmembrane region" description="Helical" evidence="1">
    <location>
        <begin position="25"/>
        <end position="49"/>
    </location>
</feature>
<dbReference type="OrthoDB" id="2340043at2"/>
<dbReference type="EMBL" id="MIJD01000167">
    <property type="protein sequence ID" value="OPE53329.1"/>
    <property type="molecule type" value="Genomic_DNA"/>
</dbReference>
<dbReference type="Gene3D" id="3.60.10.10">
    <property type="entry name" value="Endonuclease/exonuclease/phosphatase"/>
    <property type="match status" value="1"/>
</dbReference>
<feature type="domain" description="Endonuclease/exonuclease/phosphatase" evidence="2">
    <location>
        <begin position="90"/>
        <end position="302"/>
    </location>
</feature>
<comment type="caution">
    <text evidence="4">The sequence shown here is derived from an EMBL/GenBank/DDBJ whole genome shotgun (WGS) entry which is preliminary data.</text>
</comment>
<dbReference type="EMBL" id="PDCR01000004">
    <property type="protein sequence ID" value="PEG55881.1"/>
    <property type="molecule type" value="Genomic_DNA"/>
</dbReference>
<organism evidence="4 6">
    <name type="scientific">Mycolicibacterium diernhoferi</name>
    <dbReference type="NCBI Taxonomy" id="1801"/>
    <lineage>
        <taxon>Bacteria</taxon>
        <taxon>Bacillati</taxon>
        <taxon>Actinomycetota</taxon>
        <taxon>Actinomycetes</taxon>
        <taxon>Mycobacteriales</taxon>
        <taxon>Mycobacteriaceae</taxon>
        <taxon>Mycolicibacterium</taxon>
    </lineage>
</organism>
<dbReference type="AlphaFoldDB" id="A0A1Q4HJX3"/>
<dbReference type="STRING" id="1801.BRW64_04225"/>
<keyword evidence="4" id="KW-0378">Hydrolase</keyword>
<dbReference type="InterPro" id="IPR005135">
    <property type="entry name" value="Endo/exonuclease/phosphatase"/>
</dbReference>
<dbReference type="Pfam" id="PF03372">
    <property type="entry name" value="Exo_endo_phos"/>
    <property type="match status" value="1"/>
</dbReference>
<keyword evidence="1" id="KW-1133">Transmembrane helix</keyword>
<dbReference type="SUPFAM" id="SSF56219">
    <property type="entry name" value="DNase I-like"/>
    <property type="match status" value="1"/>
</dbReference>
<dbReference type="InterPro" id="IPR036691">
    <property type="entry name" value="Endo/exonu/phosph_ase_sf"/>
</dbReference>
<dbReference type="Proteomes" id="UP000220340">
    <property type="component" value="Unassembled WGS sequence"/>
</dbReference>
<keyword evidence="4" id="KW-0269">Exonuclease</keyword>